<keyword evidence="9" id="KW-0812">Transmembrane</keyword>
<feature type="transmembrane region" description="Helical" evidence="9">
    <location>
        <begin position="61"/>
        <end position="77"/>
    </location>
</feature>
<dbReference type="Gene3D" id="1.20.5.1930">
    <property type="match status" value="1"/>
</dbReference>
<keyword evidence="12" id="KW-1185">Reference proteome</keyword>
<evidence type="ECO:0000256" key="7">
    <source>
        <dbReference type="ARBA" id="ARBA00022840"/>
    </source>
</evidence>
<accession>A0ABT7MYF0</accession>
<dbReference type="InterPro" id="IPR050482">
    <property type="entry name" value="Sensor_HK_TwoCompSys"/>
</dbReference>
<comment type="caution">
    <text evidence="11">The sequence shown here is derived from an EMBL/GenBank/DDBJ whole genome shotgun (WGS) entry which is preliminary data.</text>
</comment>
<evidence type="ECO:0000259" key="10">
    <source>
        <dbReference type="SMART" id="SM00387"/>
    </source>
</evidence>
<dbReference type="Proteomes" id="UP001235064">
    <property type="component" value="Unassembled WGS sequence"/>
</dbReference>
<dbReference type="Pfam" id="PF07730">
    <property type="entry name" value="HisKA_3"/>
    <property type="match status" value="1"/>
</dbReference>
<keyword evidence="9" id="KW-0472">Membrane</keyword>
<dbReference type="InterPro" id="IPR003594">
    <property type="entry name" value="HATPase_dom"/>
</dbReference>
<dbReference type="Gene3D" id="3.30.565.10">
    <property type="entry name" value="Histidine kinase-like ATPase, C-terminal domain"/>
    <property type="match status" value="1"/>
</dbReference>
<keyword evidence="8" id="KW-0902">Two-component regulatory system</keyword>
<keyword evidence="4" id="KW-0808">Transferase</keyword>
<evidence type="ECO:0000256" key="6">
    <source>
        <dbReference type="ARBA" id="ARBA00022777"/>
    </source>
</evidence>
<dbReference type="PANTHER" id="PTHR24421:SF10">
    <property type="entry name" value="NITRATE_NITRITE SENSOR PROTEIN NARQ"/>
    <property type="match status" value="1"/>
</dbReference>
<dbReference type="InterPro" id="IPR011712">
    <property type="entry name" value="Sig_transdc_His_kin_sub3_dim/P"/>
</dbReference>
<feature type="transmembrane region" description="Helical" evidence="9">
    <location>
        <begin position="142"/>
        <end position="168"/>
    </location>
</feature>
<evidence type="ECO:0000256" key="3">
    <source>
        <dbReference type="ARBA" id="ARBA00022553"/>
    </source>
</evidence>
<gene>
    <name evidence="11" type="ORF">QSV35_09015</name>
</gene>
<dbReference type="RefSeq" id="WP_286288359.1">
    <property type="nucleotide sequence ID" value="NZ_JASXSZ010000002.1"/>
</dbReference>
<keyword evidence="3" id="KW-0597">Phosphoprotein</keyword>
<dbReference type="Pfam" id="PF02518">
    <property type="entry name" value="HATPase_c"/>
    <property type="match status" value="1"/>
</dbReference>
<evidence type="ECO:0000256" key="4">
    <source>
        <dbReference type="ARBA" id="ARBA00022679"/>
    </source>
</evidence>
<feature type="domain" description="Histidine kinase/HSP90-like ATPase" evidence="10">
    <location>
        <begin position="311"/>
        <end position="402"/>
    </location>
</feature>
<evidence type="ECO:0000313" key="11">
    <source>
        <dbReference type="EMBL" id="MDL9979476.1"/>
    </source>
</evidence>
<evidence type="ECO:0000256" key="9">
    <source>
        <dbReference type="SAM" id="Phobius"/>
    </source>
</evidence>
<evidence type="ECO:0000313" key="12">
    <source>
        <dbReference type="Proteomes" id="UP001235064"/>
    </source>
</evidence>
<sequence>MSTVQRNDIALAVAVCVGALISVGLSTVAGVYGAEQAPLPLAIAYCFVLSAPLALRRRYPATVAVIVCTAYFIAVTMRIPEVYAGNIAMFIAIYTVGAWSTDRRRAFIVRIAIILGMFVWLLVVTFQAAAHPSPHGPSHAGAFSPFVATMLLNLLFNALFFGGAYWFGERAYASIQQRRALEERTAELERERERSAEQAVALDRMRIARELHDIVAHHVSLMGVQAGAARAVMDSDPDAARATLTAVETSARTALDELRRLLQTLRTSDGDDADASTVGLSGIPALVEAATAAGLPTVMQIAGEPIPVRATAQLTLYRVAQEALTNARRHGGSGATADLRLRYGADWAEIEVANTGRQVAVVEAGLGLQGMRERTAAAGGTIEFGPRPGGGFLVRVRVPAGAGVAAVSAAAGGRVDGAEVAHA</sequence>
<dbReference type="PANTHER" id="PTHR24421">
    <property type="entry name" value="NITRATE/NITRITE SENSOR PROTEIN NARX-RELATED"/>
    <property type="match status" value="1"/>
</dbReference>
<organism evidence="11 12">
    <name type="scientific">Microbacterium candidum</name>
    <dbReference type="NCBI Taxonomy" id="3041922"/>
    <lineage>
        <taxon>Bacteria</taxon>
        <taxon>Bacillati</taxon>
        <taxon>Actinomycetota</taxon>
        <taxon>Actinomycetes</taxon>
        <taxon>Micrococcales</taxon>
        <taxon>Microbacteriaceae</taxon>
        <taxon>Microbacterium</taxon>
    </lineage>
</organism>
<dbReference type="InterPro" id="IPR036890">
    <property type="entry name" value="HATPase_C_sf"/>
</dbReference>
<evidence type="ECO:0000256" key="5">
    <source>
        <dbReference type="ARBA" id="ARBA00022741"/>
    </source>
</evidence>
<feature type="transmembrane region" description="Helical" evidence="9">
    <location>
        <begin position="107"/>
        <end position="130"/>
    </location>
</feature>
<keyword evidence="9" id="KW-1133">Transmembrane helix</keyword>
<feature type="transmembrane region" description="Helical" evidence="9">
    <location>
        <begin position="83"/>
        <end position="100"/>
    </location>
</feature>
<dbReference type="Pfam" id="PF23539">
    <property type="entry name" value="DUF7134"/>
    <property type="match status" value="1"/>
</dbReference>
<keyword evidence="6 11" id="KW-0418">Kinase</keyword>
<dbReference type="InterPro" id="IPR055558">
    <property type="entry name" value="DUF7134"/>
</dbReference>
<feature type="transmembrane region" description="Helical" evidence="9">
    <location>
        <begin position="9"/>
        <end position="31"/>
    </location>
</feature>
<dbReference type="EC" id="2.7.13.3" evidence="2"/>
<proteinExistence type="predicted"/>
<comment type="catalytic activity">
    <reaction evidence="1">
        <text>ATP + protein L-histidine = ADP + protein N-phospho-L-histidine.</text>
        <dbReference type="EC" id="2.7.13.3"/>
    </reaction>
</comment>
<dbReference type="SUPFAM" id="SSF55874">
    <property type="entry name" value="ATPase domain of HSP90 chaperone/DNA topoisomerase II/histidine kinase"/>
    <property type="match status" value="1"/>
</dbReference>
<protein>
    <recommendedName>
        <fullName evidence="2">histidine kinase</fullName>
        <ecNumber evidence="2">2.7.13.3</ecNumber>
    </recommendedName>
</protein>
<dbReference type="EMBL" id="JASXSZ010000002">
    <property type="protein sequence ID" value="MDL9979476.1"/>
    <property type="molecule type" value="Genomic_DNA"/>
</dbReference>
<feature type="transmembrane region" description="Helical" evidence="9">
    <location>
        <begin position="37"/>
        <end position="54"/>
    </location>
</feature>
<dbReference type="CDD" id="cd16917">
    <property type="entry name" value="HATPase_UhpB-NarQ-NarX-like"/>
    <property type="match status" value="1"/>
</dbReference>
<keyword evidence="7" id="KW-0067">ATP-binding</keyword>
<dbReference type="SMART" id="SM00387">
    <property type="entry name" value="HATPase_c"/>
    <property type="match status" value="1"/>
</dbReference>
<evidence type="ECO:0000256" key="8">
    <source>
        <dbReference type="ARBA" id="ARBA00023012"/>
    </source>
</evidence>
<name>A0ABT7MYF0_9MICO</name>
<dbReference type="GO" id="GO:0016301">
    <property type="term" value="F:kinase activity"/>
    <property type="evidence" value="ECO:0007669"/>
    <property type="project" value="UniProtKB-KW"/>
</dbReference>
<evidence type="ECO:0000256" key="2">
    <source>
        <dbReference type="ARBA" id="ARBA00012438"/>
    </source>
</evidence>
<reference evidence="11 12" key="1">
    <citation type="submission" date="2023-06" db="EMBL/GenBank/DDBJ databases">
        <title>Microbacterium sp. nov., isolated from a waste landfill.</title>
        <authorList>
            <person name="Wen W."/>
        </authorList>
    </citation>
    <scope>NUCLEOTIDE SEQUENCE [LARGE SCALE GENOMIC DNA]</scope>
    <source>
        <strain evidence="11 12">ASV49</strain>
    </source>
</reference>
<evidence type="ECO:0000256" key="1">
    <source>
        <dbReference type="ARBA" id="ARBA00000085"/>
    </source>
</evidence>
<keyword evidence="5" id="KW-0547">Nucleotide-binding</keyword>